<keyword evidence="4 11" id="KW-0436">Ligase</keyword>
<dbReference type="OrthoDB" id="428822at2759"/>
<organism evidence="14 15">
    <name type="scientific">Microthyrium microscopicum</name>
    <dbReference type="NCBI Taxonomy" id="703497"/>
    <lineage>
        <taxon>Eukaryota</taxon>
        <taxon>Fungi</taxon>
        <taxon>Dikarya</taxon>
        <taxon>Ascomycota</taxon>
        <taxon>Pezizomycotina</taxon>
        <taxon>Dothideomycetes</taxon>
        <taxon>Dothideomycetes incertae sedis</taxon>
        <taxon>Microthyriales</taxon>
        <taxon>Microthyriaceae</taxon>
        <taxon>Microthyrium</taxon>
    </lineage>
</organism>
<keyword evidence="5 11" id="KW-0547">Nucleotide-binding</keyword>
<evidence type="ECO:0000313" key="15">
    <source>
        <dbReference type="Proteomes" id="UP000799302"/>
    </source>
</evidence>
<dbReference type="InterPro" id="IPR000924">
    <property type="entry name" value="Glu/Gln-tRNA-synth"/>
</dbReference>
<dbReference type="InterPro" id="IPR004527">
    <property type="entry name" value="Glu-tRNA-ligase_bac/mito"/>
</dbReference>
<dbReference type="Proteomes" id="UP000799302">
    <property type="component" value="Unassembled WGS sequence"/>
</dbReference>
<evidence type="ECO:0000259" key="13">
    <source>
        <dbReference type="Pfam" id="PF00749"/>
    </source>
</evidence>
<dbReference type="HAMAP" id="MF_00022">
    <property type="entry name" value="Glu_tRNA_synth_type1"/>
    <property type="match status" value="1"/>
</dbReference>
<dbReference type="GO" id="GO:0006424">
    <property type="term" value="P:glutamyl-tRNA aminoacylation"/>
    <property type="evidence" value="ECO:0007669"/>
    <property type="project" value="InterPro"/>
</dbReference>
<dbReference type="GO" id="GO:0005739">
    <property type="term" value="C:mitochondrion"/>
    <property type="evidence" value="ECO:0007669"/>
    <property type="project" value="UniProtKB-SubCell"/>
</dbReference>
<dbReference type="GO" id="GO:0008270">
    <property type="term" value="F:zinc ion binding"/>
    <property type="evidence" value="ECO:0007669"/>
    <property type="project" value="InterPro"/>
</dbReference>
<dbReference type="GO" id="GO:0000049">
    <property type="term" value="F:tRNA binding"/>
    <property type="evidence" value="ECO:0007669"/>
    <property type="project" value="InterPro"/>
</dbReference>
<comment type="subcellular location">
    <subcellularLocation>
        <location evidence="1">Mitochondrion</location>
    </subcellularLocation>
</comment>
<dbReference type="PANTHER" id="PTHR43311:SF2">
    <property type="entry name" value="GLUTAMATE--TRNA LIGASE, MITOCHONDRIAL-RELATED"/>
    <property type="match status" value="1"/>
</dbReference>
<evidence type="ECO:0000256" key="8">
    <source>
        <dbReference type="ARBA" id="ARBA00023146"/>
    </source>
</evidence>
<dbReference type="PANTHER" id="PTHR43311">
    <property type="entry name" value="GLUTAMATE--TRNA LIGASE"/>
    <property type="match status" value="1"/>
</dbReference>
<sequence>MLFHSTRIIPARHGLSPLTTAVRFLSSSTLKPARTRFAPSPTGFTHLGSLRTALLNYLWAKKTGGQFILRIEDTDTKRTVPGAEQRIINDLQWAGLQWDEGPLVGGPHGPYKQSERVKGVRNIYREHAEELVRTGHAYRCFCSPQLLREKAALQIKQGLPVEYDGTCTNISNDEAEERAGESHIIRLIDKSPPQGFKDLVFGKIAPEKKHRLGRERNSANNGVLIKADGFPTYHMANVVDDHFMEITHVIRGAEWIMSTPKHLSLYRAFGWDPPEFAHVGLLRDKDMSKLSKRAQVFNLGNLKDEVLPGALMNYLALLGWKHIQGREAGEIFTLEDMVQEFDFKLKKSMPIVDLERLENLQMKHIKLQLQQGGSEAQEAISLIANAVRKQVSRADLASLGMDDARKLDQRIAEIIQQANDVPASTDKWIDGRRYLLTNNPPQIITIKASEPSERFLREQATFEPTEESIRTLMTEAMGKWAIAESDGRAFTAEDLQECLKDTVDKLARKYRGYDDELVQGQFHPIPAARRIIYKYLRAWITWGLPGPSLHHSMSILGYEICMQRITNTRTSAESPKDTKDTMAKPGSI</sequence>
<dbReference type="InterPro" id="IPR020751">
    <property type="entry name" value="aa-tRNA-synth_I_codon-bd_sub2"/>
</dbReference>
<dbReference type="Pfam" id="PF00749">
    <property type="entry name" value="tRNA-synt_1c"/>
    <property type="match status" value="1"/>
</dbReference>
<dbReference type="Gene3D" id="3.40.50.620">
    <property type="entry name" value="HUPs"/>
    <property type="match status" value="1"/>
</dbReference>
<feature type="region of interest" description="Disordered" evidence="12">
    <location>
        <begin position="569"/>
        <end position="588"/>
    </location>
</feature>
<dbReference type="EC" id="6.1.1.17" evidence="3"/>
<comment type="similarity">
    <text evidence="2">Belongs to the class-I aminoacyl-tRNA synthetase family. Glutamate--tRNA ligase type 1 subfamily.</text>
</comment>
<dbReference type="InterPro" id="IPR008925">
    <property type="entry name" value="aa_tRNA-synth_I_cd-bd_sf"/>
</dbReference>
<dbReference type="InterPro" id="IPR020058">
    <property type="entry name" value="Glu/Gln-tRNA-synth_Ib_cat-dom"/>
</dbReference>
<evidence type="ECO:0000256" key="11">
    <source>
        <dbReference type="RuleBase" id="RU363037"/>
    </source>
</evidence>
<evidence type="ECO:0000256" key="5">
    <source>
        <dbReference type="ARBA" id="ARBA00022741"/>
    </source>
</evidence>
<keyword evidence="6 11" id="KW-0067">ATP-binding</keyword>
<reference evidence="14" key="1">
    <citation type="journal article" date="2020" name="Stud. Mycol.">
        <title>101 Dothideomycetes genomes: a test case for predicting lifestyles and emergence of pathogens.</title>
        <authorList>
            <person name="Haridas S."/>
            <person name="Albert R."/>
            <person name="Binder M."/>
            <person name="Bloem J."/>
            <person name="Labutti K."/>
            <person name="Salamov A."/>
            <person name="Andreopoulos B."/>
            <person name="Baker S."/>
            <person name="Barry K."/>
            <person name="Bills G."/>
            <person name="Bluhm B."/>
            <person name="Cannon C."/>
            <person name="Castanera R."/>
            <person name="Culley D."/>
            <person name="Daum C."/>
            <person name="Ezra D."/>
            <person name="Gonzalez J."/>
            <person name="Henrissat B."/>
            <person name="Kuo A."/>
            <person name="Liang C."/>
            <person name="Lipzen A."/>
            <person name="Lutzoni F."/>
            <person name="Magnuson J."/>
            <person name="Mondo S."/>
            <person name="Nolan M."/>
            <person name="Ohm R."/>
            <person name="Pangilinan J."/>
            <person name="Park H.-J."/>
            <person name="Ramirez L."/>
            <person name="Alfaro M."/>
            <person name="Sun H."/>
            <person name="Tritt A."/>
            <person name="Yoshinaga Y."/>
            <person name="Zwiers L.-H."/>
            <person name="Turgeon B."/>
            <person name="Goodwin S."/>
            <person name="Spatafora J."/>
            <person name="Crous P."/>
            <person name="Grigoriev I."/>
        </authorList>
    </citation>
    <scope>NUCLEOTIDE SEQUENCE</scope>
    <source>
        <strain evidence="14">CBS 115976</strain>
    </source>
</reference>
<accession>A0A6A6UE82</accession>
<dbReference type="GO" id="GO:0005524">
    <property type="term" value="F:ATP binding"/>
    <property type="evidence" value="ECO:0007669"/>
    <property type="project" value="UniProtKB-KW"/>
</dbReference>
<keyword evidence="7 11" id="KW-0648">Protein biosynthesis</keyword>
<dbReference type="FunFam" id="3.40.50.620:FF:000045">
    <property type="entry name" value="Glutamate--tRNA ligase, mitochondrial"/>
    <property type="match status" value="1"/>
</dbReference>
<dbReference type="InterPro" id="IPR049940">
    <property type="entry name" value="GluQ/Sye"/>
</dbReference>
<dbReference type="CDD" id="cd00808">
    <property type="entry name" value="GluRS_core"/>
    <property type="match status" value="1"/>
</dbReference>
<gene>
    <name evidence="14" type="ORF">BT63DRAFT_432581</name>
</gene>
<keyword evidence="8 11" id="KW-0030">Aminoacyl-tRNA synthetase</keyword>
<dbReference type="AlphaFoldDB" id="A0A6A6UE82"/>
<dbReference type="InterPro" id="IPR033910">
    <property type="entry name" value="GluRS_core"/>
</dbReference>
<evidence type="ECO:0000256" key="2">
    <source>
        <dbReference type="ARBA" id="ARBA00007894"/>
    </source>
</evidence>
<dbReference type="NCBIfam" id="TIGR00464">
    <property type="entry name" value="gltX_bact"/>
    <property type="match status" value="1"/>
</dbReference>
<name>A0A6A6UE82_9PEZI</name>
<feature type="domain" description="Glutamyl/glutaminyl-tRNA synthetase class Ib catalytic" evidence="13">
    <location>
        <begin position="34"/>
        <end position="357"/>
    </location>
</feature>
<evidence type="ECO:0000256" key="7">
    <source>
        <dbReference type="ARBA" id="ARBA00022917"/>
    </source>
</evidence>
<evidence type="ECO:0000256" key="4">
    <source>
        <dbReference type="ARBA" id="ARBA00022598"/>
    </source>
</evidence>
<evidence type="ECO:0000313" key="14">
    <source>
        <dbReference type="EMBL" id="KAF2670120.1"/>
    </source>
</evidence>
<evidence type="ECO:0000256" key="9">
    <source>
        <dbReference type="ARBA" id="ARBA00030865"/>
    </source>
</evidence>
<keyword evidence="15" id="KW-1185">Reference proteome</keyword>
<dbReference type="PRINTS" id="PR00987">
    <property type="entry name" value="TRNASYNTHGLU"/>
</dbReference>
<dbReference type="InterPro" id="IPR014729">
    <property type="entry name" value="Rossmann-like_a/b/a_fold"/>
</dbReference>
<evidence type="ECO:0000256" key="10">
    <source>
        <dbReference type="ARBA" id="ARBA00072917"/>
    </source>
</evidence>
<proteinExistence type="inferred from homology"/>
<evidence type="ECO:0000256" key="12">
    <source>
        <dbReference type="SAM" id="MobiDB-lite"/>
    </source>
</evidence>
<dbReference type="SUPFAM" id="SSF48163">
    <property type="entry name" value="An anticodon-binding domain of class I aminoacyl-tRNA synthetases"/>
    <property type="match status" value="1"/>
</dbReference>
<protein>
    <recommendedName>
        <fullName evidence="10">Glutamate--tRNA ligase, mitochondrial</fullName>
        <ecNumber evidence="3">6.1.1.17</ecNumber>
    </recommendedName>
    <alternativeName>
        <fullName evidence="9">Glutamyl-tRNA synthetase</fullName>
    </alternativeName>
</protein>
<evidence type="ECO:0000256" key="1">
    <source>
        <dbReference type="ARBA" id="ARBA00004173"/>
    </source>
</evidence>
<dbReference type="Gene3D" id="1.10.10.350">
    <property type="match status" value="1"/>
</dbReference>
<evidence type="ECO:0000256" key="6">
    <source>
        <dbReference type="ARBA" id="ARBA00022840"/>
    </source>
</evidence>
<dbReference type="SUPFAM" id="SSF52374">
    <property type="entry name" value="Nucleotidylyl transferase"/>
    <property type="match status" value="1"/>
</dbReference>
<dbReference type="GO" id="GO:0004818">
    <property type="term" value="F:glutamate-tRNA ligase activity"/>
    <property type="evidence" value="ECO:0007669"/>
    <property type="project" value="UniProtKB-EC"/>
</dbReference>
<evidence type="ECO:0000256" key="3">
    <source>
        <dbReference type="ARBA" id="ARBA00012835"/>
    </source>
</evidence>
<dbReference type="EMBL" id="MU004234">
    <property type="protein sequence ID" value="KAF2670120.1"/>
    <property type="molecule type" value="Genomic_DNA"/>
</dbReference>